<dbReference type="STRING" id="1884261.A0A5C3QD49"/>
<dbReference type="InterPro" id="IPR023232">
    <property type="entry name" value="Glyco_hydro_2_AS"/>
</dbReference>
<dbReference type="Pfam" id="PF02836">
    <property type="entry name" value="Glyco_hydro_2_C"/>
    <property type="match status" value="1"/>
</dbReference>
<dbReference type="SUPFAM" id="SSF51445">
    <property type="entry name" value="(Trans)glycosidases"/>
    <property type="match status" value="1"/>
</dbReference>
<gene>
    <name evidence="8" type="ORF">BDV98DRAFT_613356</name>
</gene>
<dbReference type="Pfam" id="PF18565">
    <property type="entry name" value="Glyco_hydro2_C5"/>
    <property type="match status" value="1"/>
</dbReference>
<evidence type="ECO:0000256" key="2">
    <source>
        <dbReference type="ARBA" id="ARBA00022801"/>
    </source>
</evidence>
<dbReference type="GO" id="GO:0005975">
    <property type="term" value="P:carbohydrate metabolic process"/>
    <property type="evidence" value="ECO:0007669"/>
    <property type="project" value="InterPro"/>
</dbReference>
<feature type="domain" description="DUF4982" evidence="6">
    <location>
        <begin position="623"/>
        <end position="664"/>
    </location>
</feature>
<dbReference type="InterPro" id="IPR008979">
    <property type="entry name" value="Galactose-bd-like_sf"/>
</dbReference>
<dbReference type="OrthoDB" id="408320at2759"/>
<keyword evidence="9" id="KW-1185">Reference proteome</keyword>
<dbReference type="PANTHER" id="PTHR42732:SF1">
    <property type="entry name" value="BETA-MANNOSIDASE"/>
    <property type="match status" value="1"/>
</dbReference>
<dbReference type="InterPro" id="IPR032311">
    <property type="entry name" value="DUF4982"/>
</dbReference>
<sequence>MSDELVFISAEVSWCNAESSTTSTSLGRSTTSLDTGWRFWRSETNPDGVIYDHRPDLSGINGTALKPWILPSANDFIQDPAKHHLRPDRNPPNIRFAQESVDDSTCQSVIFPHDWTIAGPFYTGPNPVIGGGMGRLPVHGVGWYRKKFADEGRSEGERVYLDIDGAMSYAIVWLNGHLVGGWPYGYNLFRLDLTPYILEQNQIAIRLDNPRDSARWYPGGGIYRNMDVTRGSATVDLVVQVYNRGIDVGQVEVSTTLEPGRVAGFPVRTVEVPSGAKQAVEASITIRNPSLWGPPPTQTPHLYVAITQLKCSRRKTVNTYETRFGIRSVTFSPDEGVFVNGERVRIQGVNQHHDLGALGTAFNLRAAQRQLEIPRDAVQRAPELLDLTDRMGFLVMDEIFDTWTRGKTANVFYLIFEEWHEADIRNFVRRDRNHPSVLSWSFGNEVAEQTTGQPGGGAGGEVEAYPLVREEDMTRPGLTASMNAAKANMPFPGVLDVTTESAAAPSTRGRISFPWWILPGGNSTTLRVSAYEVYSPNFGSCPDKVFKAQDSHPFVAGEFVWSGFDYLGEPTPYYDARSSYFGIIDLAGFTKDRFFLYQARWRPDLRMAHSLPHWTWSDRLGLLTPVHVFSSGDRAELFLNGKSLLTYQPGELRVVTYKYGKVWAKNTARTAREAAGLKISVNRGRISGDGQDLAFVTVHVVDKEGVVVPEADNLVAFEVGGSGELVATDNGDPADMTAFSSSKRKAFSGLALGIVRGKAGSSGTMRVTASAEGLKTASLTVRLTYGVFVQ</sequence>
<dbReference type="InterPro" id="IPR040605">
    <property type="entry name" value="Glyco_hydro2_dom5"/>
</dbReference>
<dbReference type="InterPro" id="IPR017853">
    <property type="entry name" value="GH"/>
</dbReference>
<evidence type="ECO:0000256" key="3">
    <source>
        <dbReference type="ARBA" id="ARBA00023295"/>
    </source>
</evidence>
<evidence type="ECO:0000313" key="9">
    <source>
        <dbReference type="Proteomes" id="UP000305067"/>
    </source>
</evidence>
<dbReference type="InterPro" id="IPR006101">
    <property type="entry name" value="Glyco_hydro_2"/>
</dbReference>
<dbReference type="InterPro" id="IPR006103">
    <property type="entry name" value="Glyco_hydro_2_cat"/>
</dbReference>
<evidence type="ECO:0000259" key="7">
    <source>
        <dbReference type="Pfam" id="PF18565"/>
    </source>
</evidence>
<evidence type="ECO:0000259" key="5">
    <source>
        <dbReference type="Pfam" id="PF02836"/>
    </source>
</evidence>
<evidence type="ECO:0000259" key="6">
    <source>
        <dbReference type="Pfam" id="PF16355"/>
    </source>
</evidence>
<dbReference type="EMBL" id="ML178833">
    <property type="protein sequence ID" value="TFK99476.1"/>
    <property type="molecule type" value="Genomic_DNA"/>
</dbReference>
<dbReference type="Gene3D" id="2.60.120.260">
    <property type="entry name" value="Galactose-binding domain-like"/>
    <property type="match status" value="1"/>
</dbReference>
<organism evidence="8 9">
    <name type="scientific">Pterulicium gracile</name>
    <dbReference type="NCBI Taxonomy" id="1884261"/>
    <lineage>
        <taxon>Eukaryota</taxon>
        <taxon>Fungi</taxon>
        <taxon>Dikarya</taxon>
        <taxon>Basidiomycota</taxon>
        <taxon>Agaricomycotina</taxon>
        <taxon>Agaricomycetes</taxon>
        <taxon>Agaricomycetidae</taxon>
        <taxon>Agaricales</taxon>
        <taxon>Pleurotineae</taxon>
        <taxon>Pterulaceae</taxon>
        <taxon>Pterulicium</taxon>
    </lineage>
</organism>
<dbReference type="Pfam" id="PF16355">
    <property type="entry name" value="DUF4982"/>
    <property type="match status" value="1"/>
</dbReference>
<dbReference type="SUPFAM" id="SSF49785">
    <property type="entry name" value="Galactose-binding domain-like"/>
    <property type="match status" value="1"/>
</dbReference>
<comment type="similarity">
    <text evidence="1">Belongs to the glycosyl hydrolase 2 family.</text>
</comment>
<dbReference type="SUPFAM" id="SSF49303">
    <property type="entry name" value="beta-Galactosidase/glucuronidase domain"/>
    <property type="match status" value="1"/>
</dbReference>
<evidence type="ECO:0000313" key="8">
    <source>
        <dbReference type="EMBL" id="TFK99476.1"/>
    </source>
</evidence>
<dbReference type="PRINTS" id="PR00132">
    <property type="entry name" value="GLHYDRLASE2"/>
</dbReference>
<dbReference type="GO" id="GO:0004553">
    <property type="term" value="F:hydrolase activity, hydrolyzing O-glycosyl compounds"/>
    <property type="evidence" value="ECO:0007669"/>
    <property type="project" value="InterPro"/>
</dbReference>
<dbReference type="Gene3D" id="2.60.40.10">
    <property type="entry name" value="Immunoglobulins"/>
    <property type="match status" value="3"/>
</dbReference>
<proteinExistence type="inferred from homology"/>
<dbReference type="Gene3D" id="3.20.20.80">
    <property type="entry name" value="Glycosidases"/>
    <property type="match status" value="1"/>
</dbReference>
<protein>
    <submittedName>
        <fullName evidence="8">Glycoside hydrolase superfamily</fullName>
    </submittedName>
</protein>
<dbReference type="InterPro" id="IPR006102">
    <property type="entry name" value="Ig-like_GH2"/>
</dbReference>
<dbReference type="Pfam" id="PF00703">
    <property type="entry name" value="Glyco_hydro_2"/>
    <property type="match status" value="1"/>
</dbReference>
<accession>A0A5C3QD49</accession>
<keyword evidence="3" id="KW-0326">Glycosidase</keyword>
<evidence type="ECO:0000259" key="4">
    <source>
        <dbReference type="Pfam" id="PF00703"/>
    </source>
</evidence>
<dbReference type="PANTHER" id="PTHR42732">
    <property type="entry name" value="BETA-GALACTOSIDASE"/>
    <property type="match status" value="1"/>
</dbReference>
<name>A0A5C3QD49_9AGAR</name>
<feature type="domain" description="Glycoside hydrolase family 2 catalytic" evidence="5">
    <location>
        <begin position="335"/>
        <end position="476"/>
    </location>
</feature>
<dbReference type="PROSITE" id="PS00608">
    <property type="entry name" value="GLYCOSYL_HYDROL_F2_2"/>
    <property type="match status" value="1"/>
</dbReference>
<evidence type="ECO:0000256" key="1">
    <source>
        <dbReference type="ARBA" id="ARBA00007401"/>
    </source>
</evidence>
<dbReference type="AlphaFoldDB" id="A0A5C3QD49"/>
<feature type="domain" description="Glycoside hydrolase family 2" evidence="7">
    <location>
        <begin position="677"/>
        <end position="780"/>
    </location>
</feature>
<dbReference type="InterPro" id="IPR013783">
    <property type="entry name" value="Ig-like_fold"/>
</dbReference>
<feature type="domain" description="Glycoside hydrolase family 2 immunoglobulin-like beta-sandwich" evidence="4">
    <location>
        <begin position="231"/>
        <end position="327"/>
    </location>
</feature>
<dbReference type="Proteomes" id="UP000305067">
    <property type="component" value="Unassembled WGS sequence"/>
</dbReference>
<dbReference type="InterPro" id="IPR051913">
    <property type="entry name" value="GH2_Domain-Containing"/>
</dbReference>
<reference evidence="8 9" key="1">
    <citation type="journal article" date="2019" name="Nat. Ecol. Evol.">
        <title>Megaphylogeny resolves global patterns of mushroom evolution.</title>
        <authorList>
            <person name="Varga T."/>
            <person name="Krizsan K."/>
            <person name="Foldi C."/>
            <person name="Dima B."/>
            <person name="Sanchez-Garcia M."/>
            <person name="Sanchez-Ramirez S."/>
            <person name="Szollosi G.J."/>
            <person name="Szarkandi J.G."/>
            <person name="Papp V."/>
            <person name="Albert L."/>
            <person name="Andreopoulos W."/>
            <person name="Angelini C."/>
            <person name="Antonin V."/>
            <person name="Barry K.W."/>
            <person name="Bougher N.L."/>
            <person name="Buchanan P."/>
            <person name="Buyck B."/>
            <person name="Bense V."/>
            <person name="Catcheside P."/>
            <person name="Chovatia M."/>
            <person name="Cooper J."/>
            <person name="Damon W."/>
            <person name="Desjardin D."/>
            <person name="Finy P."/>
            <person name="Geml J."/>
            <person name="Haridas S."/>
            <person name="Hughes K."/>
            <person name="Justo A."/>
            <person name="Karasinski D."/>
            <person name="Kautmanova I."/>
            <person name="Kiss B."/>
            <person name="Kocsube S."/>
            <person name="Kotiranta H."/>
            <person name="LaButti K.M."/>
            <person name="Lechner B.E."/>
            <person name="Liimatainen K."/>
            <person name="Lipzen A."/>
            <person name="Lukacs Z."/>
            <person name="Mihaltcheva S."/>
            <person name="Morgado L.N."/>
            <person name="Niskanen T."/>
            <person name="Noordeloos M.E."/>
            <person name="Ohm R.A."/>
            <person name="Ortiz-Santana B."/>
            <person name="Ovrebo C."/>
            <person name="Racz N."/>
            <person name="Riley R."/>
            <person name="Savchenko A."/>
            <person name="Shiryaev A."/>
            <person name="Soop K."/>
            <person name="Spirin V."/>
            <person name="Szebenyi C."/>
            <person name="Tomsovsky M."/>
            <person name="Tulloss R.E."/>
            <person name="Uehling J."/>
            <person name="Grigoriev I.V."/>
            <person name="Vagvolgyi C."/>
            <person name="Papp T."/>
            <person name="Martin F.M."/>
            <person name="Miettinen O."/>
            <person name="Hibbett D.S."/>
            <person name="Nagy L.G."/>
        </authorList>
    </citation>
    <scope>NUCLEOTIDE SEQUENCE [LARGE SCALE GENOMIC DNA]</scope>
    <source>
        <strain evidence="8 9">CBS 309.79</strain>
    </source>
</reference>
<dbReference type="InterPro" id="IPR036156">
    <property type="entry name" value="Beta-gal/glucu_dom_sf"/>
</dbReference>
<keyword evidence="2 8" id="KW-0378">Hydrolase</keyword>